<dbReference type="AlphaFoldDB" id="A0A5C6M0U7"/>
<evidence type="ECO:0000313" key="2">
    <source>
        <dbReference type="Proteomes" id="UP000318815"/>
    </source>
</evidence>
<evidence type="ECO:0000313" key="1">
    <source>
        <dbReference type="EMBL" id="TWW02457.1"/>
    </source>
</evidence>
<dbReference type="EMBL" id="VOHS01000001">
    <property type="protein sequence ID" value="TWW02457.1"/>
    <property type="molecule type" value="Genomic_DNA"/>
</dbReference>
<dbReference type="RefSeq" id="WP_146303098.1">
    <property type="nucleotide sequence ID" value="NZ_VOHS01000001.1"/>
</dbReference>
<dbReference type="Proteomes" id="UP000318815">
    <property type="component" value="Unassembled WGS sequence"/>
</dbReference>
<dbReference type="OrthoDB" id="882345at2"/>
<name>A0A5C6M0U7_9BACT</name>
<comment type="caution">
    <text evidence="1">The sequence shown here is derived from an EMBL/GenBank/DDBJ whole genome shotgun (WGS) entry which is preliminary data.</text>
</comment>
<proteinExistence type="predicted"/>
<sequence>MNEGAMSNPEQVTAALNAHLQEKLERTGCTKGRLKAELTSTLLLSLSCIRTRDNKSMLIWDFDYPLQKAIRDYLEACGPQTAILQVDIDLTKETFLYTHLSKAQHERQKQVAARETEREIQQRQKELKQHLAADTQPIGKALAEKVAKALLHGSIGYSHRDYCGMGLEYRDSRYHYGELWDGGMHNPKQSFDNQSSFIQWLSQQSNASLSNIHLKDAFYWGNQVITRERLEQFLQNGGA</sequence>
<protein>
    <submittedName>
        <fullName evidence="1">Uncharacterized protein</fullName>
    </submittedName>
</protein>
<gene>
    <name evidence="1" type="ORF">FEF09_01225</name>
</gene>
<keyword evidence="2" id="KW-1185">Reference proteome</keyword>
<reference evidence="1 2" key="1">
    <citation type="submission" date="2019-08" db="EMBL/GenBank/DDBJ databases">
        <title>Whole genome sequencing of chitin degrading bacteria Chitinophaga pinensis YS16.</title>
        <authorList>
            <person name="Singh R.P."/>
            <person name="Manchanda G."/>
            <person name="Maurya I.K."/>
            <person name="Joshi N.K."/>
            <person name="Srivastava A.K."/>
        </authorList>
    </citation>
    <scope>NUCLEOTIDE SEQUENCE [LARGE SCALE GENOMIC DNA]</scope>
    <source>
        <strain evidence="1 2">YS-16</strain>
    </source>
</reference>
<organism evidence="1 2">
    <name type="scientific">Chitinophaga pinensis</name>
    <dbReference type="NCBI Taxonomy" id="79329"/>
    <lineage>
        <taxon>Bacteria</taxon>
        <taxon>Pseudomonadati</taxon>
        <taxon>Bacteroidota</taxon>
        <taxon>Chitinophagia</taxon>
        <taxon>Chitinophagales</taxon>
        <taxon>Chitinophagaceae</taxon>
        <taxon>Chitinophaga</taxon>
    </lineage>
</organism>
<accession>A0A5C6M0U7</accession>